<dbReference type="InterPro" id="IPR036681">
    <property type="entry name" value="PgpA-like_sf"/>
</dbReference>
<organism evidence="3">
    <name type="scientific">Thermosulfidibacter takaii</name>
    <dbReference type="NCBI Taxonomy" id="412593"/>
    <lineage>
        <taxon>Bacteria</taxon>
        <taxon>Pseudomonadati</taxon>
        <taxon>Thermosulfidibacterota</taxon>
        <taxon>Thermosulfidibacteria</taxon>
        <taxon>Thermosulfidibacterales</taxon>
        <taxon>Thermosulfidibacteraceae</taxon>
    </lineage>
</organism>
<dbReference type="CDD" id="cd06971">
    <property type="entry name" value="PgpA"/>
    <property type="match status" value="1"/>
</dbReference>
<keyword evidence="1" id="KW-1133">Transmembrane helix</keyword>
<name>A0A7C0YAK0_9BACT</name>
<sequence>MTRARLLFLTGLGTGYSPWAPGTMGTLVGVLLYLLLWHHFFWPLYTLFTILLLYLGVRESNHGAQFFGEEDSPHIVIDEIVGYLVTMLGIKYGFWPVVLGFLLFRIWDIWKPFYPLEDFPGGWGVMLDDLAAGVLANIMLRIIF</sequence>
<feature type="transmembrane region" description="Helical" evidence="1">
    <location>
        <begin position="92"/>
        <end position="110"/>
    </location>
</feature>
<proteinExistence type="predicted"/>
<feature type="transmembrane region" description="Helical" evidence="1">
    <location>
        <begin position="40"/>
        <end position="57"/>
    </location>
</feature>
<dbReference type="GO" id="GO:0008962">
    <property type="term" value="F:phosphatidylglycerophosphatase activity"/>
    <property type="evidence" value="ECO:0007669"/>
    <property type="project" value="InterPro"/>
</dbReference>
<evidence type="ECO:0000313" key="3">
    <source>
        <dbReference type="EMBL" id="HDD52758.1"/>
    </source>
</evidence>
<dbReference type="PANTHER" id="PTHR36305">
    <property type="entry name" value="PHOSPHATIDYLGLYCEROPHOSPHATASE A"/>
    <property type="match status" value="1"/>
</dbReference>
<dbReference type="PANTHER" id="PTHR36305:SF1">
    <property type="entry name" value="PHOSPHATIDYLGLYCEROPHOSPHATASE A"/>
    <property type="match status" value="1"/>
</dbReference>
<dbReference type="Pfam" id="PF04608">
    <property type="entry name" value="PgpA"/>
    <property type="match status" value="1"/>
</dbReference>
<feature type="domain" description="YutG/PgpA" evidence="2">
    <location>
        <begin position="8"/>
        <end position="143"/>
    </location>
</feature>
<reference evidence="3" key="1">
    <citation type="journal article" date="2020" name="mSystems">
        <title>Genome- and Community-Level Interaction Insights into Carbon Utilization and Element Cycling Functions of Hydrothermarchaeota in Hydrothermal Sediment.</title>
        <authorList>
            <person name="Zhou Z."/>
            <person name="Liu Y."/>
            <person name="Xu W."/>
            <person name="Pan J."/>
            <person name="Luo Z.H."/>
            <person name="Li M."/>
        </authorList>
    </citation>
    <scope>NUCLEOTIDE SEQUENCE [LARGE SCALE GENOMIC DNA]</scope>
    <source>
        <strain evidence="3">HyVt-115</strain>
    </source>
</reference>
<gene>
    <name evidence="3" type="ORF">ENF32_01650</name>
</gene>
<dbReference type="GO" id="GO:0006629">
    <property type="term" value="P:lipid metabolic process"/>
    <property type="evidence" value="ECO:0007669"/>
    <property type="project" value="InterPro"/>
</dbReference>
<dbReference type="PIRSF" id="PIRSF006162">
    <property type="entry name" value="PgpA"/>
    <property type="match status" value="1"/>
</dbReference>
<dbReference type="EMBL" id="DQWS01000063">
    <property type="protein sequence ID" value="HDD52758.1"/>
    <property type="molecule type" value="Genomic_DNA"/>
</dbReference>
<dbReference type="SUPFAM" id="SSF101307">
    <property type="entry name" value="YutG-like"/>
    <property type="match status" value="1"/>
</dbReference>
<protein>
    <submittedName>
        <fullName evidence="3">Phosphatidylglycerophosphatase A</fullName>
    </submittedName>
</protein>
<feature type="transmembrane region" description="Helical" evidence="1">
    <location>
        <begin position="7"/>
        <end position="34"/>
    </location>
</feature>
<dbReference type="InterPro" id="IPR007686">
    <property type="entry name" value="YutG/PgpA"/>
</dbReference>
<comment type="caution">
    <text evidence="3">The sequence shown here is derived from an EMBL/GenBank/DDBJ whole genome shotgun (WGS) entry which is preliminary data.</text>
</comment>
<dbReference type="InterPro" id="IPR026037">
    <property type="entry name" value="PgpA"/>
</dbReference>
<keyword evidence="1" id="KW-0472">Membrane</keyword>
<keyword evidence="1" id="KW-0812">Transmembrane</keyword>
<evidence type="ECO:0000256" key="1">
    <source>
        <dbReference type="SAM" id="Phobius"/>
    </source>
</evidence>
<evidence type="ECO:0000259" key="2">
    <source>
        <dbReference type="Pfam" id="PF04608"/>
    </source>
</evidence>
<dbReference type="AlphaFoldDB" id="A0A7C0YAK0"/>
<accession>A0A7C0YAK0</accession>
<dbReference type="Proteomes" id="UP000885690">
    <property type="component" value="Unassembled WGS sequence"/>
</dbReference>